<protein>
    <submittedName>
        <fullName evidence="2">Putative membrane protein</fullName>
    </submittedName>
</protein>
<dbReference type="KEGG" id="lab:LA76x_1218"/>
<proteinExistence type="predicted"/>
<dbReference type="AlphaFoldDB" id="A0A0S2F7D2"/>
<accession>A0A0S2F7D2</accession>
<organism evidence="2 3">
    <name type="scientific">Lysobacter antibioticus</name>
    <dbReference type="NCBI Taxonomy" id="84531"/>
    <lineage>
        <taxon>Bacteria</taxon>
        <taxon>Pseudomonadati</taxon>
        <taxon>Pseudomonadota</taxon>
        <taxon>Gammaproteobacteria</taxon>
        <taxon>Lysobacterales</taxon>
        <taxon>Lysobacteraceae</taxon>
        <taxon>Lysobacter</taxon>
    </lineage>
</organism>
<feature type="transmembrane region" description="Helical" evidence="1">
    <location>
        <begin position="77"/>
        <end position="99"/>
    </location>
</feature>
<dbReference type="eggNOG" id="ENOG5031HBY">
    <property type="taxonomic scope" value="Bacteria"/>
</dbReference>
<dbReference type="STRING" id="84531.LA76x_1218"/>
<name>A0A0S2F7D2_LYSAN</name>
<evidence type="ECO:0000313" key="2">
    <source>
        <dbReference type="EMBL" id="ALN79377.1"/>
    </source>
</evidence>
<gene>
    <name evidence="2" type="ORF">LA76x_1218</name>
</gene>
<dbReference type="PATRIC" id="fig|84531.8.peg.1243"/>
<feature type="transmembrane region" description="Helical" evidence="1">
    <location>
        <begin position="48"/>
        <end position="70"/>
    </location>
</feature>
<keyword evidence="1" id="KW-0472">Membrane</keyword>
<evidence type="ECO:0000313" key="3">
    <source>
        <dbReference type="Proteomes" id="UP000060787"/>
    </source>
</evidence>
<keyword evidence="1" id="KW-1133">Transmembrane helix</keyword>
<evidence type="ECO:0000256" key="1">
    <source>
        <dbReference type="SAM" id="Phobius"/>
    </source>
</evidence>
<reference evidence="2 3" key="1">
    <citation type="journal article" date="2015" name="BMC Genomics">
        <title>Comparative genomics and metabolic profiling of the genus Lysobacter.</title>
        <authorList>
            <person name="de Bruijn I."/>
            <person name="Cheng X."/>
            <person name="de Jager V."/>
            <person name="Exposito R.G."/>
            <person name="Watrous J."/>
            <person name="Patel N."/>
            <person name="Postma J."/>
            <person name="Dorrestein P.C."/>
            <person name="Kobayashi D."/>
            <person name="Raaijmakers J.M."/>
        </authorList>
    </citation>
    <scope>NUCLEOTIDE SEQUENCE [LARGE SCALE GENOMIC DNA]</scope>
    <source>
        <strain evidence="2 3">76</strain>
    </source>
</reference>
<keyword evidence="1" id="KW-0812">Transmembrane</keyword>
<feature type="transmembrane region" description="Helical" evidence="1">
    <location>
        <begin position="119"/>
        <end position="141"/>
    </location>
</feature>
<dbReference type="Proteomes" id="UP000060787">
    <property type="component" value="Chromosome"/>
</dbReference>
<dbReference type="RefSeq" id="WP_057916977.1">
    <property type="nucleotide sequence ID" value="NZ_CP011129.1"/>
</dbReference>
<keyword evidence="3" id="KW-1185">Reference proteome</keyword>
<feature type="transmembrane region" description="Helical" evidence="1">
    <location>
        <begin position="162"/>
        <end position="185"/>
    </location>
</feature>
<sequence length="196" mass="21851">MKSLPGPIQLSLSCLLLIVMIATRFHHFGDLLHLPDASMAVFFLGGLYLRRHLGFVGFLLAAVAIDYFAITGRGQDFFGHYCVTPSYAFLLLAYAVLWYAGRWYAPRMPAGWRGFVRVFGVAFVAASLSFLISNGAFYWFGGRYAEPNFAEYLSRVWRWGPLFVRTTLSYIAVALVAHAAIARIARPPASQPTASR</sequence>
<dbReference type="EMBL" id="CP011129">
    <property type="protein sequence ID" value="ALN79377.1"/>
    <property type="molecule type" value="Genomic_DNA"/>
</dbReference>